<dbReference type="EMBL" id="LAZR01037125">
    <property type="protein sequence ID" value="KKL23029.1"/>
    <property type="molecule type" value="Genomic_DNA"/>
</dbReference>
<feature type="region of interest" description="Disordered" evidence="1">
    <location>
        <begin position="45"/>
        <end position="68"/>
    </location>
</feature>
<dbReference type="AlphaFoldDB" id="A0A0F9BME8"/>
<accession>A0A0F9BME8</accession>
<reference evidence="2" key="1">
    <citation type="journal article" date="2015" name="Nature">
        <title>Complex archaea that bridge the gap between prokaryotes and eukaryotes.</title>
        <authorList>
            <person name="Spang A."/>
            <person name="Saw J.H."/>
            <person name="Jorgensen S.L."/>
            <person name="Zaremba-Niedzwiedzka K."/>
            <person name="Martijn J."/>
            <person name="Lind A.E."/>
            <person name="van Eijk R."/>
            <person name="Schleper C."/>
            <person name="Guy L."/>
            <person name="Ettema T.J."/>
        </authorList>
    </citation>
    <scope>NUCLEOTIDE SEQUENCE</scope>
</reference>
<evidence type="ECO:0000313" key="2">
    <source>
        <dbReference type="EMBL" id="KKL23029.1"/>
    </source>
</evidence>
<comment type="caution">
    <text evidence="2">The sequence shown here is derived from an EMBL/GenBank/DDBJ whole genome shotgun (WGS) entry which is preliminary data.</text>
</comment>
<evidence type="ECO:0000256" key="1">
    <source>
        <dbReference type="SAM" id="MobiDB-lite"/>
    </source>
</evidence>
<proteinExistence type="predicted"/>
<protein>
    <submittedName>
        <fullName evidence="2">Uncharacterized protein</fullName>
    </submittedName>
</protein>
<feature type="compositionally biased region" description="Basic and acidic residues" evidence="1">
    <location>
        <begin position="45"/>
        <end position="62"/>
    </location>
</feature>
<name>A0A0F9BME8_9ZZZZ</name>
<organism evidence="2">
    <name type="scientific">marine sediment metagenome</name>
    <dbReference type="NCBI Taxonomy" id="412755"/>
    <lineage>
        <taxon>unclassified sequences</taxon>
        <taxon>metagenomes</taxon>
        <taxon>ecological metagenomes</taxon>
    </lineage>
</organism>
<gene>
    <name evidence="2" type="ORF">LCGC14_2429460</name>
</gene>
<sequence length="68" mass="7942">MGEKQLTTEETLAEELQRRFHKIHPSEARYIVGLLIDLIAERSEDKAEEAVDKHERDYDHDNWGYGGT</sequence>